<dbReference type="EMBL" id="NJEU01001350">
    <property type="protein sequence ID" value="PHH67685.1"/>
    <property type="molecule type" value="Genomic_DNA"/>
</dbReference>
<dbReference type="AlphaFoldDB" id="A0A2C5YDV0"/>
<keyword evidence="1" id="KW-0732">Signal</keyword>
<accession>A0A2C5YDV0</accession>
<feature type="signal peptide" evidence="1">
    <location>
        <begin position="1"/>
        <end position="17"/>
    </location>
</feature>
<name>A0A2C5YDV0_9HYPO</name>
<evidence type="ECO:0000313" key="2">
    <source>
        <dbReference type="EMBL" id="PHH67685.1"/>
    </source>
</evidence>
<sequence>MARHLVLALLLSRSAAALNFTYVGCVAADPRALMRVDPTPTCNDACAAEGSSFAAMAYDGCYCQHLTGPEAARMRMYAVAKESRCTTSCNATMGANLKCGNDEHQKKQRRRPFAFYKRQDPPQAKKELPGDLLKGKKELPADLLNGKDGLPTDLLKSTGLLPGDLLKTENGLPAELIKAKNSLPVDFLKSKDAESDDLLTDVGRKVLHLDQVLDGLDVPTQLVKPVQAVQTSKPGQPSQSILQASAAASASAAVKTH</sequence>
<dbReference type="Proteomes" id="UP000224854">
    <property type="component" value="Unassembled WGS sequence"/>
</dbReference>
<dbReference type="OrthoDB" id="10508337at2759"/>
<evidence type="ECO:0000256" key="1">
    <source>
        <dbReference type="SAM" id="SignalP"/>
    </source>
</evidence>
<reference evidence="2 3" key="1">
    <citation type="submission" date="2017-06" db="EMBL/GenBank/DDBJ databases">
        <title>Ant-infecting Ophiocordyceps genomes reveal a high diversity of potential behavioral manipulation genes and a possible major role for enterotoxins.</title>
        <authorList>
            <person name="De Bekker C."/>
            <person name="Evans H.C."/>
            <person name="Brachmann A."/>
            <person name="Hughes D.P."/>
        </authorList>
    </citation>
    <scope>NUCLEOTIDE SEQUENCE [LARGE SCALE GENOMIC DNA]</scope>
    <source>
        <strain evidence="2 3">1348a</strain>
    </source>
</reference>
<organism evidence="2 3">
    <name type="scientific">Ophiocordyceps australis</name>
    <dbReference type="NCBI Taxonomy" id="1399860"/>
    <lineage>
        <taxon>Eukaryota</taxon>
        <taxon>Fungi</taxon>
        <taxon>Dikarya</taxon>
        <taxon>Ascomycota</taxon>
        <taxon>Pezizomycotina</taxon>
        <taxon>Sordariomycetes</taxon>
        <taxon>Hypocreomycetidae</taxon>
        <taxon>Hypocreales</taxon>
        <taxon>Ophiocordycipitaceae</taxon>
        <taxon>Ophiocordyceps</taxon>
    </lineage>
</organism>
<keyword evidence="3" id="KW-1185">Reference proteome</keyword>
<evidence type="ECO:0008006" key="4">
    <source>
        <dbReference type="Google" id="ProtNLM"/>
    </source>
</evidence>
<gene>
    <name evidence="2" type="ORF">CDD82_1222</name>
</gene>
<feature type="chain" id="PRO_5012722308" description="WSC domain-containing protein" evidence="1">
    <location>
        <begin position="18"/>
        <end position="257"/>
    </location>
</feature>
<comment type="caution">
    <text evidence="2">The sequence shown here is derived from an EMBL/GenBank/DDBJ whole genome shotgun (WGS) entry which is preliminary data.</text>
</comment>
<evidence type="ECO:0000313" key="3">
    <source>
        <dbReference type="Proteomes" id="UP000224854"/>
    </source>
</evidence>
<proteinExistence type="predicted"/>
<protein>
    <recommendedName>
        <fullName evidence="4">WSC domain-containing protein</fullName>
    </recommendedName>
</protein>